<protein>
    <submittedName>
        <fullName evidence="3">Hydrolase</fullName>
    </submittedName>
</protein>
<gene>
    <name evidence="3" type="ORF">GCM10011403_17260</name>
</gene>
<dbReference type="GO" id="GO:0046872">
    <property type="term" value="F:metal ion binding"/>
    <property type="evidence" value="ECO:0007669"/>
    <property type="project" value="UniProtKB-KW"/>
</dbReference>
<evidence type="ECO:0000313" key="4">
    <source>
        <dbReference type="Proteomes" id="UP000627715"/>
    </source>
</evidence>
<dbReference type="GO" id="GO:0005829">
    <property type="term" value="C:cytosol"/>
    <property type="evidence" value="ECO:0007669"/>
    <property type="project" value="TreeGrafter"/>
</dbReference>
<comment type="caution">
    <text evidence="3">The sequence shown here is derived from an EMBL/GenBank/DDBJ whole genome shotgun (WGS) entry which is preliminary data.</text>
</comment>
<dbReference type="GO" id="GO:0008967">
    <property type="term" value="F:phosphoglycolate phosphatase activity"/>
    <property type="evidence" value="ECO:0007669"/>
    <property type="project" value="TreeGrafter"/>
</dbReference>
<reference evidence="3" key="1">
    <citation type="journal article" date="2014" name="Int. J. Syst. Evol. Microbiol.">
        <title>Complete genome sequence of Corynebacterium casei LMG S-19264T (=DSM 44701T), isolated from a smear-ripened cheese.</title>
        <authorList>
            <consortium name="US DOE Joint Genome Institute (JGI-PGF)"/>
            <person name="Walter F."/>
            <person name="Albersmeier A."/>
            <person name="Kalinowski J."/>
            <person name="Ruckert C."/>
        </authorList>
    </citation>
    <scope>NUCLEOTIDE SEQUENCE</scope>
    <source>
        <strain evidence="3">CGMCC 1.15425</strain>
    </source>
</reference>
<dbReference type="InterPro" id="IPR036412">
    <property type="entry name" value="HAD-like_sf"/>
</dbReference>
<name>A0A916QLE0_9GAMM</name>
<dbReference type="InterPro" id="IPR041492">
    <property type="entry name" value="HAD_2"/>
</dbReference>
<dbReference type="InterPro" id="IPR023214">
    <property type="entry name" value="HAD_sf"/>
</dbReference>
<evidence type="ECO:0000256" key="2">
    <source>
        <dbReference type="ARBA" id="ARBA00022723"/>
    </source>
</evidence>
<dbReference type="Pfam" id="PF13419">
    <property type="entry name" value="HAD_2"/>
    <property type="match status" value="1"/>
</dbReference>
<comment type="cofactor">
    <cofactor evidence="1">
        <name>Mg(2+)</name>
        <dbReference type="ChEBI" id="CHEBI:18420"/>
    </cofactor>
</comment>
<proteinExistence type="predicted"/>
<dbReference type="PANTHER" id="PTHR43434:SF24">
    <property type="entry name" value="HYDROLASE-RELATED"/>
    <property type="match status" value="1"/>
</dbReference>
<reference evidence="3" key="2">
    <citation type="submission" date="2020-09" db="EMBL/GenBank/DDBJ databases">
        <authorList>
            <person name="Sun Q."/>
            <person name="Zhou Y."/>
        </authorList>
    </citation>
    <scope>NUCLEOTIDE SEQUENCE</scope>
    <source>
        <strain evidence="3">CGMCC 1.15425</strain>
    </source>
</reference>
<keyword evidence="2" id="KW-0479">Metal-binding</keyword>
<dbReference type="SFLD" id="SFLDG01129">
    <property type="entry name" value="C1.5:_HAD__Beta-PGM__Phosphata"/>
    <property type="match status" value="1"/>
</dbReference>
<dbReference type="Gene3D" id="1.10.150.240">
    <property type="entry name" value="Putative phosphatase, domain 2"/>
    <property type="match status" value="1"/>
</dbReference>
<keyword evidence="4" id="KW-1185">Reference proteome</keyword>
<keyword evidence="3" id="KW-0378">Hydrolase</keyword>
<dbReference type="GO" id="GO:0006281">
    <property type="term" value="P:DNA repair"/>
    <property type="evidence" value="ECO:0007669"/>
    <property type="project" value="TreeGrafter"/>
</dbReference>
<dbReference type="SUPFAM" id="SSF56784">
    <property type="entry name" value="HAD-like"/>
    <property type="match status" value="1"/>
</dbReference>
<dbReference type="NCBIfam" id="TIGR01509">
    <property type="entry name" value="HAD-SF-IA-v3"/>
    <property type="match status" value="1"/>
</dbReference>
<dbReference type="Gene3D" id="3.40.50.1000">
    <property type="entry name" value="HAD superfamily/HAD-like"/>
    <property type="match status" value="1"/>
</dbReference>
<dbReference type="PANTHER" id="PTHR43434">
    <property type="entry name" value="PHOSPHOGLYCOLATE PHOSPHATASE"/>
    <property type="match status" value="1"/>
</dbReference>
<dbReference type="InterPro" id="IPR023198">
    <property type="entry name" value="PGP-like_dom2"/>
</dbReference>
<evidence type="ECO:0000256" key="1">
    <source>
        <dbReference type="ARBA" id="ARBA00001946"/>
    </source>
</evidence>
<dbReference type="InterPro" id="IPR050155">
    <property type="entry name" value="HAD-like_hydrolase_sf"/>
</dbReference>
<evidence type="ECO:0000313" key="3">
    <source>
        <dbReference type="EMBL" id="GFZ75637.1"/>
    </source>
</evidence>
<dbReference type="NCBIfam" id="TIGR01549">
    <property type="entry name" value="HAD-SF-IA-v1"/>
    <property type="match status" value="1"/>
</dbReference>
<dbReference type="SFLD" id="SFLDS00003">
    <property type="entry name" value="Haloacid_Dehalogenase"/>
    <property type="match status" value="1"/>
</dbReference>
<accession>A0A916QLE0</accession>
<sequence>MNIAKNRPLKVAIFDWDGTVVDSVEHITDCLHFAATHIGLPALAREQYRNIIGLGLVEALRSLYPQITQDQMQSMRNAYSKHFMATSASHQRAFHGIPDLLQTLKDAGIYCAVATGKSRKGLNLALESSRLSGHFDLTRCADETRSKPDPAMLNEILTELDLPPCAAIMIGDTSYDLEMAQRIDMPAIGVKWGVHPPETLSAFSPIAIVDSASELAQTLHARMATDN</sequence>
<dbReference type="AlphaFoldDB" id="A0A916QLE0"/>
<organism evidence="3 4">
    <name type="scientific">Pseudohongiella nitratireducens</name>
    <dbReference type="NCBI Taxonomy" id="1768907"/>
    <lineage>
        <taxon>Bacteria</taxon>
        <taxon>Pseudomonadati</taxon>
        <taxon>Pseudomonadota</taxon>
        <taxon>Gammaproteobacteria</taxon>
        <taxon>Pseudomonadales</taxon>
        <taxon>Pseudohongiellaceae</taxon>
        <taxon>Pseudohongiella</taxon>
    </lineage>
</organism>
<dbReference type="InterPro" id="IPR006439">
    <property type="entry name" value="HAD-SF_hydro_IA"/>
</dbReference>
<dbReference type="RefSeq" id="WP_068810792.1">
    <property type="nucleotide sequence ID" value="NZ_BMIY01000007.1"/>
</dbReference>
<dbReference type="EMBL" id="BMIY01000007">
    <property type="protein sequence ID" value="GFZ75637.1"/>
    <property type="molecule type" value="Genomic_DNA"/>
</dbReference>
<dbReference type="Proteomes" id="UP000627715">
    <property type="component" value="Unassembled WGS sequence"/>
</dbReference>